<protein>
    <submittedName>
        <fullName evidence="2">Uncharacterized protein</fullName>
    </submittedName>
</protein>
<proteinExistence type="predicted"/>
<sequence>MTPKEITLLCIFILIIILQAFLKRMFECSLLEVPQSQPQPDLCPPAQLPGASLVPHIILLATIPISLWHRFLGANEDAFVVSVAWAQAVWVVYVYVYVWSHRNTHPTTDIPTATATTTATDTPTLITVACCVAAVTVLMILLSILGSGKEPAGVLGMLARWLEFTGSGEDLVYTGGEGLVLLDEEKAVPLDEEKAAGGSG</sequence>
<keyword evidence="1" id="KW-0812">Transmembrane</keyword>
<evidence type="ECO:0000313" key="3">
    <source>
        <dbReference type="Proteomes" id="UP000076154"/>
    </source>
</evidence>
<reference evidence="2" key="1">
    <citation type="submission" date="2018-04" db="EMBL/GenBank/DDBJ databases">
        <title>Whole genome sequencing of Hypsizygus marmoreus.</title>
        <authorList>
            <person name="Choi I.-G."/>
            <person name="Min B."/>
            <person name="Kim J.-G."/>
            <person name="Kim S."/>
            <person name="Oh Y.-L."/>
            <person name="Kong W.-S."/>
            <person name="Park H."/>
            <person name="Jeong J."/>
            <person name="Song E.-S."/>
        </authorList>
    </citation>
    <scope>NUCLEOTIDE SEQUENCE [LARGE SCALE GENOMIC DNA]</scope>
    <source>
        <strain evidence="2">51987-8</strain>
    </source>
</reference>
<evidence type="ECO:0000313" key="2">
    <source>
        <dbReference type="EMBL" id="RDB22067.1"/>
    </source>
</evidence>
<accession>A0A369JNE2</accession>
<gene>
    <name evidence="2" type="ORF">Hypma_010980</name>
</gene>
<comment type="caution">
    <text evidence="2">The sequence shown here is derived from an EMBL/GenBank/DDBJ whole genome shotgun (WGS) entry which is preliminary data.</text>
</comment>
<evidence type="ECO:0000256" key="1">
    <source>
        <dbReference type="SAM" id="Phobius"/>
    </source>
</evidence>
<dbReference type="AlphaFoldDB" id="A0A369JNE2"/>
<keyword evidence="1" id="KW-1133">Transmembrane helix</keyword>
<organism evidence="2 3">
    <name type="scientific">Hypsizygus marmoreus</name>
    <name type="common">White beech mushroom</name>
    <name type="synonym">Agaricus marmoreus</name>
    <dbReference type="NCBI Taxonomy" id="39966"/>
    <lineage>
        <taxon>Eukaryota</taxon>
        <taxon>Fungi</taxon>
        <taxon>Dikarya</taxon>
        <taxon>Basidiomycota</taxon>
        <taxon>Agaricomycotina</taxon>
        <taxon>Agaricomycetes</taxon>
        <taxon>Agaricomycetidae</taxon>
        <taxon>Agaricales</taxon>
        <taxon>Tricholomatineae</taxon>
        <taxon>Lyophyllaceae</taxon>
        <taxon>Hypsizygus</taxon>
    </lineage>
</organism>
<dbReference type="EMBL" id="LUEZ02000053">
    <property type="protein sequence ID" value="RDB22067.1"/>
    <property type="molecule type" value="Genomic_DNA"/>
</dbReference>
<name>A0A369JNE2_HYPMA</name>
<dbReference type="InParanoid" id="A0A369JNE2"/>
<feature type="transmembrane region" description="Helical" evidence="1">
    <location>
        <begin position="125"/>
        <end position="145"/>
    </location>
</feature>
<feature type="transmembrane region" description="Helical" evidence="1">
    <location>
        <begin position="79"/>
        <end position="98"/>
    </location>
</feature>
<keyword evidence="1" id="KW-0472">Membrane</keyword>
<dbReference type="Proteomes" id="UP000076154">
    <property type="component" value="Unassembled WGS sequence"/>
</dbReference>
<keyword evidence="3" id="KW-1185">Reference proteome</keyword>
<feature type="transmembrane region" description="Helical" evidence="1">
    <location>
        <begin position="46"/>
        <end position="67"/>
    </location>
</feature>